<dbReference type="Proteomes" id="UP000252081">
    <property type="component" value="Unassembled WGS sequence"/>
</dbReference>
<dbReference type="SUPFAM" id="SSF53756">
    <property type="entry name" value="UDP-Glycosyltransferase/glycogen phosphorylase"/>
    <property type="match status" value="1"/>
</dbReference>
<evidence type="ECO:0000313" key="1">
    <source>
        <dbReference type="EMBL" id="RBQ10000.1"/>
    </source>
</evidence>
<protein>
    <recommendedName>
        <fullName evidence="3">Glycosyltransferase</fullName>
    </recommendedName>
</protein>
<organism evidence="1 2">
    <name type="scientific">Pedobacter miscanthi</name>
    <dbReference type="NCBI Taxonomy" id="2259170"/>
    <lineage>
        <taxon>Bacteria</taxon>
        <taxon>Pseudomonadati</taxon>
        <taxon>Bacteroidota</taxon>
        <taxon>Sphingobacteriia</taxon>
        <taxon>Sphingobacteriales</taxon>
        <taxon>Sphingobacteriaceae</taxon>
        <taxon>Pedobacter</taxon>
    </lineage>
</organism>
<reference evidence="1 2" key="1">
    <citation type="submission" date="2018-07" db="EMBL/GenBank/DDBJ databases">
        <title>A draft genome of a endophytic bacteria, a new species of Pedobacter.</title>
        <authorList>
            <person name="Zhang Z.D."/>
            <person name="Chen Z.J."/>
        </authorList>
    </citation>
    <scope>NUCLEOTIDE SEQUENCE [LARGE SCALE GENOMIC DNA]</scope>
    <source>
        <strain evidence="1 2">RS10</strain>
    </source>
</reference>
<dbReference type="AlphaFoldDB" id="A0A366L877"/>
<keyword evidence="2" id="KW-1185">Reference proteome</keyword>
<proteinExistence type="predicted"/>
<sequence length="399" mass="46294">MEKKKIVLVTTAHLTSNPRLVKEAKSLLKANFNVKIISLQQLAYLKHFDKDIIKDLHQADIKLINCDKSTLRGKILNIKRLLRKIWISINPLSYLTENVLFPEFKYILKKEKADLYIAHTIQALPIVQWAAKFNQSKFAFDAEDYHREESTDKRQNQSAKIIEDKYLVNASYISAASPFIGKCYQENFPTKKVITLNNYFEKENKKIETNEDQKLIKLVWFSQTIGTNRGLAEFLLKLANFNASEYEVHLRGSCSNETKAEILKDLSDEWRKKIFFYPQCSSYELNSWLQKFDVGLALENSVPNNRNLCITNKIFQYLDAGLAIIATATIGQKWVMQQCPSAGFILDQDTDLMNLQNWQKDRKCLEFAKKAAVLAATHTFNWKFEQKKLIETIKQIDLD</sequence>
<dbReference type="Gene3D" id="3.40.50.2000">
    <property type="entry name" value="Glycogen Phosphorylase B"/>
    <property type="match status" value="1"/>
</dbReference>
<gene>
    <name evidence="1" type="ORF">DRW42_06065</name>
</gene>
<evidence type="ECO:0000313" key="2">
    <source>
        <dbReference type="Proteomes" id="UP000252081"/>
    </source>
</evidence>
<comment type="caution">
    <text evidence="1">The sequence shown here is derived from an EMBL/GenBank/DDBJ whole genome shotgun (WGS) entry which is preliminary data.</text>
</comment>
<dbReference type="RefSeq" id="WP_113947935.1">
    <property type="nucleotide sequence ID" value="NZ_QNQU01000004.1"/>
</dbReference>
<dbReference type="OrthoDB" id="1406894at2"/>
<dbReference type="EMBL" id="QNQU01000004">
    <property type="protein sequence ID" value="RBQ10000.1"/>
    <property type="molecule type" value="Genomic_DNA"/>
</dbReference>
<accession>A0A366L877</accession>
<name>A0A366L877_9SPHI</name>
<evidence type="ECO:0008006" key="3">
    <source>
        <dbReference type="Google" id="ProtNLM"/>
    </source>
</evidence>